<dbReference type="Proteomes" id="UP000502677">
    <property type="component" value="Chromosome"/>
</dbReference>
<dbReference type="AlphaFoldDB" id="A0A6G7XCD3"/>
<evidence type="ECO:0000256" key="5">
    <source>
        <dbReference type="ARBA" id="ARBA00023002"/>
    </source>
</evidence>
<dbReference type="InterPro" id="IPR011032">
    <property type="entry name" value="GroES-like_sf"/>
</dbReference>
<dbReference type="RefSeq" id="WP_166287874.1">
    <property type="nucleotide sequence ID" value="NZ_CP049863.1"/>
</dbReference>
<dbReference type="FunFam" id="3.40.50.720:FF:000003">
    <property type="entry name" value="S-(hydroxymethyl)glutathione dehydrogenase"/>
    <property type="match status" value="1"/>
</dbReference>
<evidence type="ECO:0000313" key="9">
    <source>
        <dbReference type="EMBL" id="QIK62028.1"/>
    </source>
</evidence>
<evidence type="ECO:0000259" key="8">
    <source>
        <dbReference type="SMART" id="SM00829"/>
    </source>
</evidence>
<keyword evidence="4 7" id="KW-0862">Zinc</keyword>
<evidence type="ECO:0000256" key="6">
    <source>
        <dbReference type="ARBA" id="ARBA00023027"/>
    </source>
</evidence>
<dbReference type="SMART" id="SM00829">
    <property type="entry name" value="PKS_ER"/>
    <property type="match status" value="1"/>
</dbReference>
<dbReference type="PANTHER" id="PTHR43880">
    <property type="entry name" value="ALCOHOL DEHYDROGENASE"/>
    <property type="match status" value="1"/>
</dbReference>
<dbReference type="InterPro" id="IPR002328">
    <property type="entry name" value="ADH_Zn_CS"/>
</dbReference>
<keyword evidence="5" id="KW-0560">Oxidoreductase</keyword>
<sequence length="363" mass="37859">MKAMVARALGAGWVEEDIRIADPLDNEVLVDVKASGLCGSDFMEMSHGVMHQPPVVLGHEIAGVVAKVGSSVTTLKVGDHVAGCLVQFCGKCARCLSGDVGLCRNPEEAVRPAGESPRLSDANGKPLDQGMALGGFAQQVLAHENMLVKIPNEMPFPQAAVLGCSVITGTGAVLNAAKVERGEIVAIIGAGGVGLNVISGALLAGASKIIAIDLNDATLATAKKFGATHVINSGETDPVEAVKELTGGFGVRYAFDVVGIPATVRQGYDMLDRGGTLYQIGMGGNSFELDSMPNIFGRKAIQGVFMGSGVPKRDIAALVDLYVDGRLNLDDLISEEISLSDLNEGYTRLKDPQVNRVVVTDFS</sequence>
<dbReference type="InterPro" id="IPR013149">
    <property type="entry name" value="ADH-like_C"/>
</dbReference>
<evidence type="ECO:0000256" key="2">
    <source>
        <dbReference type="ARBA" id="ARBA00008072"/>
    </source>
</evidence>
<keyword evidence="6" id="KW-0520">NAD</keyword>
<accession>A0A6G7XCD3</accession>
<dbReference type="SUPFAM" id="SSF50129">
    <property type="entry name" value="GroES-like"/>
    <property type="match status" value="1"/>
</dbReference>
<comment type="cofactor">
    <cofactor evidence="1 7">
        <name>Zn(2+)</name>
        <dbReference type="ChEBI" id="CHEBI:29105"/>
    </cofactor>
</comment>
<comment type="similarity">
    <text evidence="2 7">Belongs to the zinc-containing alcohol dehydrogenase family.</text>
</comment>
<evidence type="ECO:0000256" key="4">
    <source>
        <dbReference type="ARBA" id="ARBA00022833"/>
    </source>
</evidence>
<dbReference type="GO" id="GO:0008270">
    <property type="term" value="F:zinc ion binding"/>
    <property type="evidence" value="ECO:0007669"/>
    <property type="project" value="InterPro"/>
</dbReference>
<dbReference type="GO" id="GO:0046294">
    <property type="term" value="P:formaldehyde catabolic process"/>
    <property type="evidence" value="ECO:0007669"/>
    <property type="project" value="TreeGrafter"/>
</dbReference>
<evidence type="ECO:0000256" key="1">
    <source>
        <dbReference type="ARBA" id="ARBA00001947"/>
    </source>
</evidence>
<evidence type="ECO:0000313" key="10">
    <source>
        <dbReference type="Proteomes" id="UP000502677"/>
    </source>
</evidence>
<dbReference type="GO" id="GO:0051903">
    <property type="term" value="F:S-(hydroxymethyl)glutathione dehydrogenase [NAD(P)+] activity"/>
    <property type="evidence" value="ECO:0007669"/>
    <property type="project" value="TreeGrafter"/>
</dbReference>
<evidence type="ECO:0000256" key="7">
    <source>
        <dbReference type="RuleBase" id="RU361277"/>
    </source>
</evidence>
<dbReference type="SUPFAM" id="SSF51735">
    <property type="entry name" value="NAD(P)-binding Rossmann-fold domains"/>
    <property type="match status" value="1"/>
</dbReference>
<proteinExistence type="inferred from homology"/>
<protein>
    <submittedName>
        <fullName evidence="9">Zinc-binding dehydrogenase</fullName>
    </submittedName>
</protein>
<keyword evidence="10" id="KW-1185">Reference proteome</keyword>
<dbReference type="KEGG" id="lvi:G7068_01520"/>
<gene>
    <name evidence="9" type="ORF">G7068_01520</name>
</gene>
<dbReference type="InterPro" id="IPR020843">
    <property type="entry name" value="ER"/>
</dbReference>
<dbReference type="Gene3D" id="3.90.180.10">
    <property type="entry name" value="Medium-chain alcohol dehydrogenases, catalytic domain"/>
    <property type="match status" value="1"/>
</dbReference>
<dbReference type="GO" id="GO:0005829">
    <property type="term" value="C:cytosol"/>
    <property type="evidence" value="ECO:0007669"/>
    <property type="project" value="TreeGrafter"/>
</dbReference>
<keyword evidence="3 7" id="KW-0479">Metal-binding</keyword>
<dbReference type="EMBL" id="CP049863">
    <property type="protein sequence ID" value="QIK62028.1"/>
    <property type="molecule type" value="Genomic_DNA"/>
</dbReference>
<dbReference type="Pfam" id="PF08240">
    <property type="entry name" value="ADH_N"/>
    <property type="match status" value="1"/>
</dbReference>
<dbReference type="Gene3D" id="3.40.50.720">
    <property type="entry name" value="NAD(P)-binding Rossmann-like Domain"/>
    <property type="match status" value="1"/>
</dbReference>
<organism evidence="9 10">
    <name type="scientific">Leucobacter viscericola</name>
    <dbReference type="NCBI Taxonomy" id="2714935"/>
    <lineage>
        <taxon>Bacteria</taxon>
        <taxon>Bacillati</taxon>
        <taxon>Actinomycetota</taxon>
        <taxon>Actinomycetes</taxon>
        <taxon>Micrococcales</taxon>
        <taxon>Microbacteriaceae</taxon>
        <taxon>Leucobacter</taxon>
    </lineage>
</organism>
<name>A0A6G7XCD3_9MICO</name>
<reference evidence="9 10" key="1">
    <citation type="submission" date="2020-03" db="EMBL/GenBank/DDBJ databases">
        <title>Leucobacter sp. nov., isolated from beetles.</title>
        <authorList>
            <person name="Hyun D.-W."/>
            <person name="Bae J.-W."/>
        </authorList>
    </citation>
    <scope>NUCLEOTIDE SEQUENCE [LARGE SCALE GENOMIC DNA]</scope>
    <source>
        <strain evidence="9 10">HDW9C</strain>
    </source>
</reference>
<dbReference type="Pfam" id="PF00107">
    <property type="entry name" value="ADH_zinc_N"/>
    <property type="match status" value="1"/>
</dbReference>
<dbReference type="InterPro" id="IPR013154">
    <property type="entry name" value="ADH-like_N"/>
</dbReference>
<feature type="domain" description="Enoyl reductase (ER)" evidence="8">
    <location>
        <begin position="10"/>
        <end position="359"/>
    </location>
</feature>
<dbReference type="PROSITE" id="PS00059">
    <property type="entry name" value="ADH_ZINC"/>
    <property type="match status" value="1"/>
</dbReference>
<dbReference type="InterPro" id="IPR036291">
    <property type="entry name" value="NAD(P)-bd_dom_sf"/>
</dbReference>
<dbReference type="PANTHER" id="PTHR43880:SF12">
    <property type="entry name" value="ALCOHOL DEHYDROGENASE CLASS-3"/>
    <property type="match status" value="1"/>
</dbReference>
<evidence type="ECO:0000256" key="3">
    <source>
        <dbReference type="ARBA" id="ARBA00022723"/>
    </source>
</evidence>